<dbReference type="AlphaFoldDB" id="A0AAW0EZ84"/>
<gene>
    <name evidence="2" type="ORF">NESM_000920100</name>
</gene>
<reference evidence="2 3" key="1">
    <citation type="journal article" date="2021" name="MBio">
        <title>A New Model Trypanosomatid, Novymonas esmeraldas: Genomic Perception of Its 'Candidatus Pandoraea novymonadis' Endosymbiont.</title>
        <authorList>
            <person name="Zakharova A."/>
            <person name="Saura A."/>
            <person name="Butenko A."/>
            <person name="Podesvova L."/>
            <person name="Warmusova S."/>
            <person name="Kostygov A.Y."/>
            <person name="Nenarokova A."/>
            <person name="Lukes J."/>
            <person name="Opperdoes F.R."/>
            <person name="Yurchenko V."/>
        </authorList>
    </citation>
    <scope>NUCLEOTIDE SEQUENCE [LARGE SCALE GENOMIC DNA]</scope>
    <source>
        <strain evidence="2 3">E262AT.01</strain>
    </source>
</reference>
<protein>
    <submittedName>
        <fullName evidence="2">Uncharacterized protein</fullName>
    </submittedName>
</protein>
<evidence type="ECO:0000313" key="2">
    <source>
        <dbReference type="EMBL" id="KAK7199448.1"/>
    </source>
</evidence>
<name>A0AAW0EZ84_9TRYP</name>
<evidence type="ECO:0000256" key="1">
    <source>
        <dbReference type="SAM" id="MobiDB-lite"/>
    </source>
</evidence>
<accession>A0AAW0EZ84</accession>
<dbReference type="EMBL" id="JAECZO010000394">
    <property type="protein sequence ID" value="KAK7199448.1"/>
    <property type="molecule type" value="Genomic_DNA"/>
</dbReference>
<evidence type="ECO:0000313" key="3">
    <source>
        <dbReference type="Proteomes" id="UP001430356"/>
    </source>
</evidence>
<proteinExistence type="predicted"/>
<feature type="compositionally biased region" description="Polar residues" evidence="1">
    <location>
        <begin position="39"/>
        <end position="58"/>
    </location>
</feature>
<organism evidence="2 3">
    <name type="scientific">Novymonas esmeraldas</name>
    <dbReference type="NCBI Taxonomy" id="1808958"/>
    <lineage>
        <taxon>Eukaryota</taxon>
        <taxon>Discoba</taxon>
        <taxon>Euglenozoa</taxon>
        <taxon>Kinetoplastea</taxon>
        <taxon>Metakinetoplastina</taxon>
        <taxon>Trypanosomatida</taxon>
        <taxon>Trypanosomatidae</taxon>
        <taxon>Novymonas</taxon>
    </lineage>
</organism>
<dbReference type="Proteomes" id="UP001430356">
    <property type="component" value="Unassembled WGS sequence"/>
</dbReference>
<comment type="caution">
    <text evidence="2">The sequence shown here is derived from an EMBL/GenBank/DDBJ whole genome shotgun (WGS) entry which is preliminary data.</text>
</comment>
<feature type="region of interest" description="Disordered" evidence="1">
    <location>
        <begin position="20"/>
        <end position="81"/>
    </location>
</feature>
<keyword evidence="3" id="KW-1185">Reference proteome</keyword>
<sequence length="81" mass="8647">MRAVGQLHARCETPRLAVPRRHRQRTALPSSGVLRPQSAELSGSFTTVEDSESNVMSCTTSSSTPPLLLPPPGCFDSTPAI</sequence>